<organism evidence="1">
    <name type="scientific">freshwater metagenome</name>
    <dbReference type="NCBI Taxonomy" id="449393"/>
    <lineage>
        <taxon>unclassified sequences</taxon>
        <taxon>metagenomes</taxon>
        <taxon>ecological metagenomes</taxon>
    </lineage>
</organism>
<reference evidence="1" key="1">
    <citation type="submission" date="2020-05" db="EMBL/GenBank/DDBJ databases">
        <authorList>
            <person name="Chiriac C."/>
            <person name="Salcher M."/>
            <person name="Ghai R."/>
            <person name="Kavagutti S V."/>
        </authorList>
    </citation>
    <scope>NUCLEOTIDE SEQUENCE</scope>
</reference>
<dbReference type="Gene3D" id="3.20.20.80">
    <property type="entry name" value="Glycosidases"/>
    <property type="match status" value="1"/>
</dbReference>
<dbReference type="EMBL" id="CAEZSR010000058">
    <property type="protein sequence ID" value="CAB4560533.1"/>
    <property type="molecule type" value="Genomic_DNA"/>
</dbReference>
<accession>A0A6J6DE46</accession>
<proteinExistence type="predicted"/>
<dbReference type="AlphaFoldDB" id="A0A6J6DE46"/>
<evidence type="ECO:0000313" key="1">
    <source>
        <dbReference type="EMBL" id="CAB4560533.1"/>
    </source>
</evidence>
<dbReference type="SUPFAM" id="SSF51445">
    <property type="entry name" value="(Trans)glycosidases"/>
    <property type="match status" value="1"/>
</dbReference>
<gene>
    <name evidence="1" type="ORF">UFOPK1493_01755</name>
</gene>
<dbReference type="InterPro" id="IPR017853">
    <property type="entry name" value="GH"/>
</dbReference>
<protein>
    <submittedName>
        <fullName evidence="1">Unannotated protein</fullName>
    </submittedName>
</protein>
<sequence>MSGSPDPTAEATPPRRAVSIGAVVGARLGESATALVDDLEIATGLGLGHVRLTVPWSVAQPKPATLDGGVVEQVRATAQTVRSSGGQLWLCLLSPDVPRWFENEGGFTDASTARHWWPRWVEAIADAVGDDVDGWVPFEAPFAMANRLVPGDPRRHGELVDTLLVAWRDAWRLLQGPVPVATSLDVRTVVIPRDDVVAAEAARREEHLRWHTWLRALRDGTITIPGRADRELADMAGACDQLGIAVSGDAGVDLEPLLHRAAEQGPDRPLALTFRPVGPDPDARAEAVDTVLRRATELAASLPLVRATVTDLDALAHAHA</sequence>
<name>A0A6J6DE46_9ZZZZ</name>